<comment type="similarity">
    <text evidence="7">Belongs to the Nudix hydrolase family.</text>
</comment>
<dbReference type="PANTHER" id="PTHR12992">
    <property type="entry name" value="NUDIX HYDROLASE"/>
    <property type="match status" value="1"/>
</dbReference>
<dbReference type="InterPro" id="IPR045121">
    <property type="entry name" value="CoAse"/>
</dbReference>
<feature type="domain" description="Nudix hydrolase" evidence="9">
    <location>
        <begin position="50"/>
        <end position="184"/>
    </location>
</feature>
<organism evidence="10 11">
    <name type="scientific">Rubrivirga litoralis</name>
    <dbReference type="NCBI Taxonomy" id="3075598"/>
    <lineage>
        <taxon>Bacteria</taxon>
        <taxon>Pseudomonadati</taxon>
        <taxon>Rhodothermota</taxon>
        <taxon>Rhodothermia</taxon>
        <taxon>Rhodothermales</taxon>
        <taxon>Rubricoccaceae</taxon>
        <taxon>Rubrivirga</taxon>
    </lineage>
</organism>
<dbReference type="InterPro" id="IPR020084">
    <property type="entry name" value="NUDIX_hydrolase_CS"/>
</dbReference>
<evidence type="ECO:0000256" key="8">
    <source>
        <dbReference type="SAM" id="SignalP"/>
    </source>
</evidence>
<proteinExistence type="inferred from homology"/>
<evidence type="ECO:0000256" key="3">
    <source>
        <dbReference type="ARBA" id="ARBA00022723"/>
    </source>
</evidence>
<reference evidence="10 11" key="1">
    <citation type="submission" date="2023-09" db="EMBL/GenBank/DDBJ databases">
        <authorList>
            <person name="Rey-Velasco X."/>
        </authorList>
    </citation>
    <scope>NUCLEOTIDE SEQUENCE [LARGE SCALE GENOMIC DNA]</scope>
    <source>
        <strain evidence="10 11">F394</strain>
    </source>
</reference>
<dbReference type="Proteomes" id="UP001267426">
    <property type="component" value="Unassembled WGS sequence"/>
</dbReference>
<dbReference type="RefSeq" id="WP_311662121.1">
    <property type="nucleotide sequence ID" value="NZ_JAVRHT010000004.1"/>
</dbReference>
<dbReference type="Pfam" id="PF00293">
    <property type="entry name" value="NUDIX"/>
    <property type="match status" value="1"/>
</dbReference>
<dbReference type="PROSITE" id="PS51462">
    <property type="entry name" value="NUDIX"/>
    <property type="match status" value="1"/>
</dbReference>
<comment type="cofactor">
    <cofactor evidence="2">
        <name>Mg(2+)</name>
        <dbReference type="ChEBI" id="CHEBI:18420"/>
    </cofactor>
</comment>
<keyword evidence="6" id="KW-0464">Manganese</keyword>
<comment type="cofactor">
    <cofactor evidence="1">
        <name>Mn(2+)</name>
        <dbReference type="ChEBI" id="CHEBI:29035"/>
    </cofactor>
</comment>
<evidence type="ECO:0000259" key="9">
    <source>
        <dbReference type="PROSITE" id="PS51462"/>
    </source>
</evidence>
<comment type="caution">
    <text evidence="10">The sequence shown here is derived from an EMBL/GenBank/DDBJ whole genome shotgun (WGS) entry which is preliminary data.</text>
</comment>
<keyword evidence="8" id="KW-0732">Signal</keyword>
<feature type="signal peptide" evidence="8">
    <location>
        <begin position="1"/>
        <end position="26"/>
    </location>
</feature>
<dbReference type="CDD" id="cd03426">
    <property type="entry name" value="NUDIX_CoAse_Nudt7"/>
    <property type="match status" value="1"/>
</dbReference>
<keyword evidence="4 7" id="KW-0378">Hydrolase</keyword>
<name>A0ABU3BND7_9BACT</name>
<dbReference type="GO" id="GO:0035539">
    <property type="term" value="F:8-oxo-7,8-dihydrodeoxyguanosine triphosphate pyrophosphatase activity"/>
    <property type="evidence" value="ECO:0007669"/>
    <property type="project" value="UniProtKB-EC"/>
</dbReference>
<keyword evidence="3" id="KW-0479">Metal-binding</keyword>
<keyword evidence="11" id="KW-1185">Reference proteome</keyword>
<dbReference type="InterPro" id="IPR000086">
    <property type="entry name" value="NUDIX_hydrolase_dom"/>
</dbReference>
<dbReference type="EMBL" id="JAVRHT010000004">
    <property type="protein sequence ID" value="MDT0630788.1"/>
    <property type="molecule type" value="Genomic_DNA"/>
</dbReference>
<protein>
    <submittedName>
        <fullName evidence="10">CoA pyrophosphatase</fullName>
        <ecNumber evidence="10">3.6.1.55</ecNumber>
    </submittedName>
</protein>
<evidence type="ECO:0000256" key="5">
    <source>
        <dbReference type="ARBA" id="ARBA00022842"/>
    </source>
</evidence>
<evidence type="ECO:0000313" key="11">
    <source>
        <dbReference type="Proteomes" id="UP001267426"/>
    </source>
</evidence>
<dbReference type="PRINTS" id="PR00502">
    <property type="entry name" value="NUDIXFAMILY"/>
</dbReference>
<dbReference type="EC" id="3.6.1.55" evidence="10"/>
<sequence length="217" mass="22649">MPTLPPHAALAAALRARLAAPLPGHAAHAEMAPFPARATAETLSTERNEGRPAATLVLLYPGAGGAASVVLTVRQASLSSHGGQVSLPGGSLDAGETPEDAARREAWEEVGVDPAAPDVLGRLTPLYIPPSRFSVWPVVASVDARPPFRAHEAEVAALVEAPVAAFLDPTLRRRSRRDAPLGTFEVPFFDVGGLEVWGATAMMMAEFAAVVREAIEA</sequence>
<evidence type="ECO:0000256" key="7">
    <source>
        <dbReference type="RuleBase" id="RU003476"/>
    </source>
</evidence>
<gene>
    <name evidence="10" type="ORF">RM540_03430</name>
</gene>
<evidence type="ECO:0000256" key="1">
    <source>
        <dbReference type="ARBA" id="ARBA00001936"/>
    </source>
</evidence>
<dbReference type="Gene3D" id="3.90.79.10">
    <property type="entry name" value="Nucleoside Triphosphate Pyrophosphohydrolase"/>
    <property type="match status" value="1"/>
</dbReference>
<dbReference type="PANTHER" id="PTHR12992:SF11">
    <property type="entry name" value="MITOCHONDRIAL COENZYME A DIPHOSPHATASE NUDT8"/>
    <property type="match status" value="1"/>
</dbReference>
<keyword evidence="5" id="KW-0460">Magnesium</keyword>
<evidence type="ECO:0000256" key="4">
    <source>
        <dbReference type="ARBA" id="ARBA00022801"/>
    </source>
</evidence>
<evidence type="ECO:0000313" key="10">
    <source>
        <dbReference type="EMBL" id="MDT0630788.1"/>
    </source>
</evidence>
<dbReference type="InterPro" id="IPR015797">
    <property type="entry name" value="NUDIX_hydrolase-like_dom_sf"/>
</dbReference>
<evidence type="ECO:0000256" key="6">
    <source>
        <dbReference type="ARBA" id="ARBA00023211"/>
    </source>
</evidence>
<evidence type="ECO:0000256" key="2">
    <source>
        <dbReference type="ARBA" id="ARBA00001946"/>
    </source>
</evidence>
<accession>A0ABU3BND7</accession>
<dbReference type="PROSITE" id="PS00893">
    <property type="entry name" value="NUDIX_BOX"/>
    <property type="match status" value="1"/>
</dbReference>
<dbReference type="InterPro" id="IPR020476">
    <property type="entry name" value="Nudix_hydrolase"/>
</dbReference>
<dbReference type="SUPFAM" id="SSF55811">
    <property type="entry name" value="Nudix"/>
    <property type="match status" value="1"/>
</dbReference>
<feature type="chain" id="PRO_5045843329" evidence="8">
    <location>
        <begin position="27"/>
        <end position="217"/>
    </location>
</feature>